<reference evidence="1" key="1">
    <citation type="submission" date="2021-06" db="EMBL/GenBank/DDBJ databases">
        <title>Candida auris outbreak in lebanese hospital.</title>
        <authorList>
            <person name="Finianos M."/>
        </authorList>
    </citation>
    <scope>NUCLEOTIDE SEQUENCE</scope>
    <source>
        <strain evidence="1">CA7LBN</strain>
    </source>
</reference>
<evidence type="ECO:0000313" key="1">
    <source>
        <dbReference type="EMBL" id="QWW23649.1"/>
    </source>
</evidence>
<name>A0A8F2W119_CANAR</name>
<organism evidence="1">
    <name type="scientific">Candidozyma auris</name>
    <name type="common">Yeast</name>
    <name type="synonym">Candida auris</name>
    <dbReference type="NCBI Taxonomy" id="498019"/>
    <lineage>
        <taxon>Eukaryota</taxon>
        <taxon>Fungi</taxon>
        <taxon>Dikarya</taxon>
        <taxon>Ascomycota</taxon>
        <taxon>Saccharomycotina</taxon>
        <taxon>Pichiomycetes</taxon>
        <taxon>Metschnikowiaceae</taxon>
        <taxon>Candidozyma</taxon>
    </lineage>
</organism>
<sequence>MDQDIYGELTNAVKRLKAPLSELMRLHEQFVLDNISGINEIKSVRDFRKGLEKALETEEKMAKKKAKEYNRRAGVGTGLQTLLDKGASKATMHGKDRVNVVGTVLEDMRRLVLLSFGVRFQHGSASIAILTPASIIGYKSPNDTTQKHSTESFLNCFESSNLFMI</sequence>
<dbReference type="AlphaFoldDB" id="A0A8F2W119"/>
<accession>A0A8F2W119</accession>
<dbReference type="EMBL" id="CP076750">
    <property type="protein sequence ID" value="QWW23649.1"/>
    <property type="molecule type" value="Genomic_DNA"/>
</dbReference>
<gene>
    <name evidence="1" type="ORF">CA7LBN_002450</name>
</gene>
<proteinExistence type="predicted"/>
<dbReference type="Proteomes" id="UP000825438">
    <property type="component" value="Chromosome II"/>
</dbReference>
<protein>
    <submittedName>
        <fullName evidence="1">Uncharacterized protein</fullName>
    </submittedName>
</protein>